<evidence type="ECO:0000256" key="2">
    <source>
        <dbReference type="SAM" id="Coils"/>
    </source>
</evidence>
<evidence type="ECO:0000256" key="1">
    <source>
        <dbReference type="PROSITE-ProRule" id="PRU00175"/>
    </source>
</evidence>
<dbReference type="PROSITE" id="PS50089">
    <property type="entry name" value="ZF_RING_2"/>
    <property type="match status" value="1"/>
</dbReference>
<dbReference type="InterPro" id="IPR013083">
    <property type="entry name" value="Znf_RING/FYVE/PHD"/>
</dbReference>
<reference evidence="4" key="1">
    <citation type="submission" date="2023-06" db="EMBL/GenBank/DDBJ databases">
        <authorList>
            <person name="Kurt Z."/>
        </authorList>
    </citation>
    <scope>NUCLEOTIDE SEQUENCE</scope>
</reference>
<dbReference type="InterPro" id="IPR001841">
    <property type="entry name" value="Znf_RING"/>
</dbReference>
<accession>A0AA86P5L5</accession>
<evidence type="ECO:0000313" key="6">
    <source>
        <dbReference type="Proteomes" id="UP001642409"/>
    </source>
</evidence>
<keyword evidence="2" id="KW-0175">Coiled coil</keyword>
<keyword evidence="6" id="KW-1185">Reference proteome</keyword>
<evidence type="ECO:0000313" key="5">
    <source>
        <dbReference type="EMBL" id="CAL6030590.1"/>
    </source>
</evidence>
<dbReference type="EMBL" id="CATOUU010000471">
    <property type="protein sequence ID" value="CAI9931101.1"/>
    <property type="molecule type" value="Genomic_DNA"/>
</dbReference>
<evidence type="ECO:0000313" key="4">
    <source>
        <dbReference type="EMBL" id="CAI9931101.1"/>
    </source>
</evidence>
<organism evidence="4">
    <name type="scientific">Hexamita inflata</name>
    <dbReference type="NCBI Taxonomy" id="28002"/>
    <lineage>
        <taxon>Eukaryota</taxon>
        <taxon>Metamonada</taxon>
        <taxon>Diplomonadida</taxon>
        <taxon>Hexamitidae</taxon>
        <taxon>Hexamitinae</taxon>
        <taxon>Hexamita</taxon>
    </lineage>
</organism>
<dbReference type="Gene3D" id="3.30.40.10">
    <property type="entry name" value="Zinc/RING finger domain, C3HC4 (zinc finger)"/>
    <property type="match status" value="1"/>
</dbReference>
<reference evidence="5 6" key="2">
    <citation type="submission" date="2024-07" db="EMBL/GenBank/DDBJ databases">
        <authorList>
            <person name="Akdeniz Z."/>
        </authorList>
    </citation>
    <scope>NUCLEOTIDE SEQUENCE [LARGE SCALE GENOMIC DNA]</scope>
</reference>
<sequence>MTTVQNIYTKYASVIPGKYHFSNLLDYVSMQLFQRKYSEDYSDNLALTYYLENTLQAPTLQLFLPQLDHVQIGLQLQPAFPEECKSFMCKSCNNLMTQCVVSDCGCHFCLTCAYHSENCPICNRSIHILQQSPLQNTVQKQQFKCPYSSCNIEGSYQQMLEHSLTCQFAQHELETNQYLLYSLFSYKTDQLTHLQKFVNEFTTNKPWELPSFAPEDMPSIQPPEMSPTNNFGSEEQKRIMGENVRMAEQISELQETNKHQQNEYNKLKVQNEQLLKSYKQLQDDLAENKIQLIASESQIVKLKQNEAHNLKQIEEMLQLKIQLENELITNQKQQVQQLEQNKNDLTSKDETSTQLLKCQQTIDSLTNQLKEANSQIQQLQENTEINKLDNASKVTNDTPNINTQNLQEEIMNLQNQLTLQQNLNFELEKQLKTNGPDKIEQLNLELLALRNYKRNDLNLGEQVDELKVQVNALKLSLEQQKQLTATKSREILDIKSIYSSQATQSTSGVYPMDQIHLDQIYALKQTIANQRHDMQQLNITITMLEEQIKQQDNKLQLSSAKLQKALAEQIKEAELRRKTLNQNTELKEKLQKMVRLDAEFGVYSPRPRK</sequence>
<keyword evidence="1" id="KW-0862">Zinc</keyword>
<proteinExistence type="predicted"/>
<dbReference type="GO" id="GO:0008270">
    <property type="term" value="F:zinc ion binding"/>
    <property type="evidence" value="ECO:0007669"/>
    <property type="project" value="UniProtKB-KW"/>
</dbReference>
<protein>
    <recommendedName>
        <fullName evidence="3">RING-type domain-containing protein</fullName>
    </recommendedName>
</protein>
<comment type="caution">
    <text evidence="4">The sequence shown here is derived from an EMBL/GenBank/DDBJ whole genome shotgun (WGS) entry which is preliminary data.</text>
</comment>
<feature type="domain" description="RING-type" evidence="3">
    <location>
        <begin position="89"/>
        <end position="123"/>
    </location>
</feature>
<gene>
    <name evidence="4" type="ORF">HINF_LOCUS18746</name>
    <name evidence="5" type="ORF">HINF_LOCUS33467</name>
</gene>
<keyword evidence="1" id="KW-0479">Metal-binding</keyword>
<evidence type="ECO:0000259" key="3">
    <source>
        <dbReference type="PROSITE" id="PS50089"/>
    </source>
</evidence>
<dbReference type="AlphaFoldDB" id="A0AA86P5L5"/>
<keyword evidence="1" id="KW-0863">Zinc-finger</keyword>
<feature type="coiled-coil region" evidence="2">
    <location>
        <begin position="527"/>
        <end position="596"/>
    </location>
</feature>
<name>A0AA86P5L5_9EUKA</name>
<dbReference type="EMBL" id="CAXDID020000116">
    <property type="protein sequence ID" value="CAL6030590.1"/>
    <property type="molecule type" value="Genomic_DNA"/>
</dbReference>
<dbReference type="Proteomes" id="UP001642409">
    <property type="component" value="Unassembled WGS sequence"/>
</dbReference>
<feature type="coiled-coil region" evidence="2">
    <location>
        <begin position="243"/>
        <end position="430"/>
    </location>
</feature>